<feature type="region of interest" description="Disordered" evidence="1">
    <location>
        <begin position="33"/>
        <end position="53"/>
    </location>
</feature>
<protein>
    <submittedName>
        <fullName evidence="2">Uncharacterized protein</fullName>
    </submittedName>
</protein>
<gene>
    <name evidence="2" type="ORF">DBRI00130_LOCUS32359</name>
</gene>
<feature type="compositionally biased region" description="Low complexity" evidence="1">
    <location>
        <begin position="34"/>
        <end position="45"/>
    </location>
</feature>
<organism evidence="2">
    <name type="scientific">Ditylum brightwellii</name>
    <dbReference type="NCBI Taxonomy" id="49249"/>
    <lineage>
        <taxon>Eukaryota</taxon>
        <taxon>Sar</taxon>
        <taxon>Stramenopiles</taxon>
        <taxon>Ochrophyta</taxon>
        <taxon>Bacillariophyta</taxon>
        <taxon>Mediophyceae</taxon>
        <taxon>Lithodesmiophycidae</taxon>
        <taxon>Lithodesmiales</taxon>
        <taxon>Lithodesmiaceae</taxon>
        <taxon>Ditylum</taxon>
    </lineage>
</organism>
<evidence type="ECO:0000256" key="1">
    <source>
        <dbReference type="SAM" id="MobiDB-lite"/>
    </source>
</evidence>
<name>A0A7S4SB72_9STRA</name>
<proteinExistence type="predicted"/>
<dbReference type="AlphaFoldDB" id="A0A7S4SB72"/>
<evidence type="ECO:0000313" key="2">
    <source>
        <dbReference type="EMBL" id="CAE4640302.1"/>
    </source>
</evidence>
<reference evidence="2" key="1">
    <citation type="submission" date="2021-01" db="EMBL/GenBank/DDBJ databases">
        <authorList>
            <person name="Corre E."/>
            <person name="Pelletier E."/>
            <person name="Niang G."/>
            <person name="Scheremetjew M."/>
            <person name="Finn R."/>
            <person name="Kale V."/>
            <person name="Holt S."/>
            <person name="Cochrane G."/>
            <person name="Meng A."/>
            <person name="Brown T."/>
            <person name="Cohen L."/>
        </authorList>
    </citation>
    <scope>NUCLEOTIDE SEQUENCE</scope>
    <source>
        <strain evidence="2">GSO104</strain>
    </source>
</reference>
<accession>A0A7S4SB72</accession>
<sequence>MPPNAKEVAAVLQSIDVSSLTVQQKYLPLTHPLEQQQQQQYGDCQQQEEEEKHLSQDAEYEMADHVTDPTHPAQCYWDWESEDSSKEEKQRKMIAQILEEEEIRQMLAVESIERNLVSRSKSEGNFVTCTGAGGNEDYWNMPANEEDEALVSSSLCTYRMVESLLEEAVSLKERDNTVEYVYAPHVCDETHPVNSYWDEAECHASKEEKRQSLIQTILHEEQCRVAVELGLVEQRLLKDASLRRNDPAYAGPVSAECEEYWLWESAPPRVVEALHVGDDSHPCNAYWDWKTLTVLELKEKMISEIMEEEKIRVMLSIEHVEDTLREEQQRHEGTEVAETINKGSTSEGESYWDW</sequence>
<dbReference type="EMBL" id="HBNS01041586">
    <property type="protein sequence ID" value="CAE4640302.1"/>
    <property type="molecule type" value="Transcribed_RNA"/>
</dbReference>